<dbReference type="OrthoDB" id="9803333at2"/>
<dbReference type="InterPro" id="IPR036291">
    <property type="entry name" value="NAD(P)-bd_dom_sf"/>
</dbReference>
<protein>
    <submittedName>
        <fullName evidence="3">NAD(P)-dependent dehydrogenase, short-chain alcohol dehydrogenase family</fullName>
    </submittedName>
</protein>
<dbReference type="STRING" id="464029.SAMN02982989_5382"/>
<dbReference type="PRINTS" id="PR00081">
    <property type="entry name" value="GDHRDH"/>
</dbReference>
<dbReference type="PRINTS" id="PR00080">
    <property type="entry name" value="SDRFAMILY"/>
</dbReference>
<evidence type="ECO:0000313" key="4">
    <source>
        <dbReference type="Proteomes" id="UP000192903"/>
    </source>
</evidence>
<accession>A0A1X7DCK9</accession>
<dbReference type="PANTHER" id="PTHR42760:SF133">
    <property type="entry name" value="3-OXOACYL-[ACYL-CARRIER-PROTEIN] REDUCTASE"/>
    <property type="match status" value="1"/>
</dbReference>
<comment type="similarity">
    <text evidence="1">Belongs to the short-chain dehydrogenases/reductases (SDR) family.</text>
</comment>
<evidence type="ECO:0000256" key="1">
    <source>
        <dbReference type="ARBA" id="ARBA00006484"/>
    </source>
</evidence>
<dbReference type="GO" id="GO:0016616">
    <property type="term" value="F:oxidoreductase activity, acting on the CH-OH group of donors, NAD or NADP as acceptor"/>
    <property type="evidence" value="ECO:0007669"/>
    <property type="project" value="TreeGrafter"/>
</dbReference>
<dbReference type="PANTHER" id="PTHR42760">
    <property type="entry name" value="SHORT-CHAIN DEHYDROGENASES/REDUCTASES FAMILY MEMBER"/>
    <property type="match status" value="1"/>
</dbReference>
<organism evidence="3 4">
    <name type="scientific">Xaviernesmea oryzae</name>
    <dbReference type="NCBI Taxonomy" id="464029"/>
    <lineage>
        <taxon>Bacteria</taxon>
        <taxon>Pseudomonadati</taxon>
        <taxon>Pseudomonadota</taxon>
        <taxon>Alphaproteobacteria</taxon>
        <taxon>Hyphomicrobiales</taxon>
        <taxon>Rhizobiaceae</taxon>
        <taxon>Rhizobium/Agrobacterium group</taxon>
        <taxon>Xaviernesmea</taxon>
    </lineage>
</organism>
<reference evidence="4" key="1">
    <citation type="submission" date="2017-04" db="EMBL/GenBank/DDBJ databases">
        <authorList>
            <person name="Varghese N."/>
            <person name="Submissions S."/>
        </authorList>
    </citation>
    <scope>NUCLEOTIDE SEQUENCE [LARGE SCALE GENOMIC DNA]</scope>
    <source>
        <strain evidence="4">B4P</strain>
    </source>
</reference>
<dbReference type="FunFam" id="3.40.50.720:FF:000084">
    <property type="entry name" value="Short-chain dehydrogenase reductase"/>
    <property type="match status" value="1"/>
</dbReference>
<dbReference type="Gene3D" id="3.40.50.720">
    <property type="entry name" value="NAD(P)-binding Rossmann-like Domain"/>
    <property type="match status" value="1"/>
</dbReference>
<sequence length="263" mass="28398">MSETALPPVPSDRPVALVTGGRRGLGRGIALSLAQAGFDIVLNDVVEDEETYATIKALGAFGISARFLRHDIGDIEGHAAFVRAAAASFGRIDCLVNNAGIQVPRRIGLLEVGAEEFDRVVNINLRGTFFLTQEIARWMRANDGRDRRSIISITSSNASLASTDKAAYCLAKSALSMMTALFALELGDHNIQVYEIRPGLMATDMTAMVREKYANYIAENTLFKRWGEPDDVGRAVAALATGAIPYASGEIINVDGGMHIRRL</sequence>
<keyword evidence="2" id="KW-0560">Oxidoreductase</keyword>
<dbReference type="AlphaFoldDB" id="A0A1X7DCK9"/>
<name>A0A1X7DCK9_9HYPH</name>
<dbReference type="RefSeq" id="WP_085420713.1">
    <property type="nucleotide sequence ID" value="NZ_FXAF01000002.1"/>
</dbReference>
<gene>
    <name evidence="3" type="ORF">SAMN02982989_5382</name>
</gene>
<keyword evidence="4" id="KW-1185">Reference proteome</keyword>
<dbReference type="Proteomes" id="UP000192903">
    <property type="component" value="Unassembled WGS sequence"/>
</dbReference>
<dbReference type="Pfam" id="PF13561">
    <property type="entry name" value="adh_short_C2"/>
    <property type="match status" value="1"/>
</dbReference>
<dbReference type="NCBIfam" id="NF009386">
    <property type="entry name" value="PRK12745.1"/>
    <property type="match status" value="1"/>
</dbReference>
<proteinExistence type="inferred from homology"/>
<dbReference type="InterPro" id="IPR002347">
    <property type="entry name" value="SDR_fam"/>
</dbReference>
<dbReference type="EMBL" id="FXAF01000002">
    <property type="protein sequence ID" value="SMF12951.1"/>
    <property type="molecule type" value="Genomic_DNA"/>
</dbReference>
<dbReference type="SUPFAM" id="SSF51735">
    <property type="entry name" value="NAD(P)-binding Rossmann-fold domains"/>
    <property type="match status" value="1"/>
</dbReference>
<evidence type="ECO:0000313" key="3">
    <source>
        <dbReference type="EMBL" id="SMF12951.1"/>
    </source>
</evidence>
<evidence type="ECO:0000256" key="2">
    <source>
        <dbReference type="ARBA" id="ARBA00023002"/>
    </source>
</evidence>